<keyword evidence="6 13" id="KW-0808">Transferase</keyword>
<comment type="catalytic activity">
    <reaction evidence="11 13">
        <text>L-aspartate + ATP = 4-phospho-L-aspartate + ADP</text>
        <dbReference type="Rhea" id="RHEA:23776"/>
        <dbReference type="ChEBI" id="CHEBI:29991"/>
        <dbReference type="ChEBI" id="CHEBI:30616"/>
        <dbReference type="ChEBI" id="CHEBI:57535"/>
        <dbReference type="ChEBI" id="CHEBI:456216"/>
        <dbReference type="EC" id="2.7.2.4"/>
    </reaction>
</comment>
<evidence type="ECO:0000256" key="2">
    <source>
        <dbReference type="ARBA" id="ARBA00004986"/>
    </source>
</evidence>
<dbReference type="Gene3D" id="3.30.2130.10">
    <property type="entry name" value="VC0802-like"/>
    <property type="match status" value="1"/>
</dbReference>
<evidence type="ECO:0000313" key="17">
    <source>
        <dbReference type="Proteomes" id="UP000651050"/>
    </source>
</evidence>
<dbReference type="GO" id="GO:0009089">
    <property type="term" value="P:lysine biosynthetic process via diaminopimelate"/>
    <property type="evidence" value="ECO:0007669"/>
    <property type="project" value="InterPro"/>
</dbReference>
<dbReference type="GO" id="GO:0009090">
    <property type="term" value="P:homoserine biosynthetic process"/>
    <property type="evidence" value="ECO:0007669"/>
    <property type="project" value="TreeGrafter"/>
</dbReference>
<sequence length="422" mass="45548">MALIVHKYGGTSMGSTERIRNVAKRVAKWHRAGHQMVVVPSAMSGETNRLLGLAKELSPARETDAMARELDMLAATGEQASSALLAIALQAEGLPSVSYAGWQVPIKTNNAYTKARIESIDDKKVRADLAAGKVVIITGFQGVDDHGHVTTLGRGGSDTSAVAVAAAMKAAECLIYTDVDGVYTTDPRVVPEARRLTSISFEEMLEMASMGSKVLQIRSVEFAGKYRVPLRVLSSFTPWDIAIEEEAASGTLISFEEDLQMEQAVVSGIAFNRDEAKISILSVPDKPGIAYNILGAVADANIEVDVIIQNIAKDGKTDFSFTVHRNDYARTVDLLKTKVLPALGTDHIEGDTRICKVSIVGIGMRSHVGIAAKMFRSLSEEGINIQMISTSEIKTSVVIDEKYMELAVRALHRAFDLDQPAA</sequence>
<feature type="binding site" evidence="12">
    <location>
        <position position="183"/>
    </location>
    <ligand>
        <name>ATP</name>
        <dbReference type="ChEBI" id="CHEBI:30616"/>
    </ligand>
</feature>
<dbReference type="InterPro" id="IPR036393">
    <property type="entry name" value="AceGlu_kinase-like_sf"/>
</dbReference>
<evidence type="ECO:0000256" key="9">
    <source>
        <dbReference type="ARBA" id="ARBA00022840"/>
    </source>
</evidence>
<proteinExistence type="inferred from homology"/>
<name>A0A931H2N5_9BURK</name>
<dbReference type="InterPro" id="IPR005260">
    <property type="entry name" value="Asp_kin_monofn"/>
</dbReference>
<evidence type="ECO:0000256" key="12">
    <source>
        <dbReference type="PIRSR" id="PIRSR000726-1"/>
    </source>
</evidence>
<evidence type="ECO:0000256" key="8">
    <source>
        <dbReference type="ARBA" id="ARBA00022777"/>
    </source>
</evidence>
<dbReference type="Gene3D" id="3.40.1160.10">
    <property type="entry name" value="Acetylglutamate kinase-like"/>
    <property type="match status" value="1"/>
</dbReference>
<dbReference type="NCBIfam" id="TIGR00657">
    <property type="entry name" value="asp_kinases"/>
    <property type="match status" value="1"/>
</dbReference>
<dbReference type="InterPro" id="IPR018042">
    <property type="entry name" value="Aspartate_kinase_CS"/>
</dbReference>
<feature type="binding site" evidence="12">
    <location>
        <position position="47"/>
    </location>
    <ligand>
        <name>substrate</name>
    </ligand>
</feature>
<evidence type="ECO:0000256" key="11">
    <source>
        <dbReference type="ARBA" id="ARBA00047872"/>
    </source>
</evidence>
<dbReference type="Pfam" id="PF00696">
    <property type="entry name" value="AA_kinase"/>
    <property type="match status" value="1"/>
</dbReference>
<reference evidence="16" key="1">
    <citation type="submission" date="2020-11" db="EMBL/GenBank/DDBJ databases">
        <title>Bacterial whole genome sequence for Caenimonas sp. DR4.4.</title>
        <authorList>
            <person name="Le V."/>
            <person name="Ko S.-R."/>
            <person name="Ahn C.-Y."/>
            <person name="Oh H.-M."/>
        </authorList>
    </citation>
    <scope>NUCLEOTIDE SEQUENCE</scope>
    <source>
        <strain evidence="16">DR4.4</strain>
    </source>
</reference>
<dbReference type="NCBIfam" id="TIGR00656">
    <property type="entry name" value="asp_kin_monofn"/>
    <property type="match status" value="1"/>
</dbReference>
<evidence type="ECO:0000259" key="15">
    <source>
        <dbReference type="PROSITE" id="PS51671"/>
    </source>
</evidence>
<evidence type="ECO:0000256" key="14">
    <source>
        <dbReference type="RuleBase" id="RU004249"/>
    </source>
</evidence>
<keyword evidence="7 12" id="KW-0547">Nucleotide-binding</keyword>
<feature type="binding site" evidence="12">
    <location>
        <begin position="177"/>
        <end position="178"/>
    </location>
    <ligand>
        <name>ATP</name>
        <dbReference type="ChEBI" id="CHEBI:30616"/>
    </ligand>
</feature>
<dbReference type="PROSITE" id="PS00324">
    <property type="entry name" value="ASPARTOKINASE"/>
    <property type="match status" value="1"/>
</dbReference>
<dbReference type="GO" id="GO:0005829">
    <property type="term" value="C:cytosol"/>
    <property type="evidence" value="ECO:0007669"/>
    <property type="project" value="TreeGrafter"/>
</dbReference>
<dbReference type="CDD" id="cd04261">
    <property type="entry name" value="AAK_AKii-LysC-BS"/>
    <property type="match status" value="1"/>
</dbReference>
<dbReference type="PIRSF" id="PIRSF000726">
    <property type="entry name" value="Asp_kin"/>
    <property type="match status" value="1"/>
</dbReference>
<dbReference type="EC" id="2.7.2.4" evidence="13"/>
<dbReference type="GO" id="GO:0005524">
    <property type="term" value="F:ATP binding"/>
    <property type="evidence" value="ECO:0007669"/>
    <property type="project" value="UniProtKB-KW"/>
</dbReference>
<dbReference type="InterPro" id="IPR045865">
    <property type="entry name" value="ACT-like_dom_sf"/>
</dbReference>
<evidence type="ECO:0000256" key="13">
    <source>
        <dbReference type="RuleBase" id="RU003448"/>
    </source>
</evidence>
<dbReference type="PANTHER" id="PTHR21499">
    <property type="entry name" value="ASPARTATE KINASE"/>
    <property type="match status" value="1"/>
</dbReference>
<accession>A0A931H2N5</accession>
<dbReference type="FunFam" id="3.30.2130.10:FF:000002">
    <property type="entry name" value="Aspartokinase"/>
    <property type="match status" value="1"/>
</dbReference>
<keyword evidence="17" id="KW-1185">Reference proteome</keyword>
<dbReference type="InterPro" id="IPR041740">
    <property type="entry name" value="AKii-LysC-BS"/>
</dbReference>
<feature type="binding site" evidence="12">
    <location>
        <position position="188"/>
    </location>
    <ligand>
        <name>ATP</name>
        <dbReference type="ChEBI" id="CHEBI:30616"/>
    </ligand>
</feature>
<dbReference type="FunFam" id="3.40.1160.10:FF:000002">
    <property type="entry name" value="Aspartokinase"/>
    <property type="match status" value="1"/>
</dbReference>
<evidence type="ECO:0000256" key="1">
    <source>
        <dbReference type="ARBA" id="ARBA00004766"/>
    </source>
</evidence>
<dbReference type="EMBL" id="JADWYS010000001">
    <property type="protein sequence ID" value="MBG9387489.1"/>
    <property type="molecule type" value="Genomic_DNA"/>
</dbReference>
<evidence type="ECO:0000256" key="4">
    <source>
        <dbReference type="ARBA" id="ARBA00010122"/>
    </source>
</evidence>
<dbReference type="NCBIfam" id="NF005155">
    <property type="entry name" value="PRK06635.1-4"/>
    <property type="match status" value="1"/>
</dbReference>
<protein>
    <recommendedName>
        <fullName evidence="13">Aspartokinase</fullName>
        <ecNumber evidence="13">2.7.2.4</ecNumber>
    </recommendedName>
</protein>
<comment type="caution">
    <text evidence="16">The sequence shown here is derived from an EMBL/GenBank/DDBJ whole genome shotgun (WGS) entry which is preliminary data.</text>
</comment>
<dbReference type="NCBIfam" id="NF005154">
    <property type="entry name" value="PRK06635.1-2"/>
    <property type="match status" value="1"/>
</dbReference>
<dbReference type="GO" id="GO:0004072">
    <property type="term" value="F:aspartate kinase activity"/>
    <property type="evidence" value="ECO:0007669"/>
    <property type="project" value="UniProtKB-EC"/>
</dbReference>
<feature type="domain" description="ACT" evidence="15">
    <location>
        <begin position="278"/>
        <end position="357"/>
    </location>
</feature>
<evidence type="ECO:0000256" key="3">
    <source>
        <dbReference type="ARBA" id="ARBA00005139"/>
    </source>
</evidence>
<keyword evidence="9 12" id="KW-0067">ATP-binding</keyword>
<keyword evidence="8 13" id="KW-0418">Kinase</keyword>
<dbReference type="CDD" id="cd04913">
    <property type="entry name" value="ACT_AKii-LysC-BS-like_1"/>
    <property type="match status" value="1"/>
</dbReference>
<evidence type="ECO:0000256" key="7">
    <source>
        <dbReference type="ARBA" id="ARBA00022741"/>
    </source>
</evidence>
<dbReference type="SUPFAM" id="SSF55021">
    <property type="entry name" value="ACT-like"/>
    <property type="match status" value="2"/>
</dbReference>
<dbReference type="InterPro" id="IPR001341">
    <property type="entry name" value="Asp_kinase"/>
</dbReference>
<comment type="similarity">
    <text evidence="4 13">Belongs to the aspartokinase family.</text>
</comment>
<evidence type="ECO:0000256" key="10">
    <source>
        <dbReference type="ARBA" id="ARBA00023154"/>
    </source>
</evidence>
<dbReference type="Proteomes" id="UP000651050">
    <property type="component" value="Unassembled WGS sequence"/>
</dbReference>
<keyword evidence="5 14" id="KW-0028">Amino-acid biosynthesis</keyword>
<evidence type="ECO:0000256" key="5">
    <source>
        <dbReference type="ARBA" id="ARBA00022605"/>
    </source>
</evidence>
<gene>
    <name evidence="16" type="ORF">I5803_05640</name>
</gene>
<dbReference type="PROSITE" id="PS51671">
    <property type="entry name" value="ACT"/>
    <property type="match status" value="2"/>
</dbReference>
<dbReference type="InterPro" id="IPR002912">
    <property type="entry name" value="ACT_dom"/>
</dbReference>
<dbReference type="InterPro" id="IPR054352">
    <property type="entry name" value="ACT_Aspartokinase"/>
</dbReference>
<dbReference type="Pfam" id="PF01842">
    <property type="entry name" value="ACT"/>
    <property type="match status" value="1"/>
</dbReference>
<dbReference type="RefSeq" id="WP_196985411.1">
    <property type="nucleotide sequence ID" value="NZ_JADWYS010000001.1"/>
</dbReference>
<dbReference type="InterPro" id="IPR001048">
    <property type="entry name" value="Asp/Glu/Uridylate_kinase"/>
</dbReference>
<organism evidence="16 17">
    <name type="scientific">Caenimonas aquaedulcis</name>
    <dbReference type="NCBI Taxonomy" id="2793270"/>
    <lineage>
        <taxon>Bacteria</taxon>
        <taxon>Pseudomonadati</taxon>
        <taxon>Pseudomonadota</taxon>
        <taxon>Betaproteobacteria</taxon>
        <taxon>Burkholderiales</taxon>
        <taxon>Comamonadaceae</taxon>
        <taxon>Caenimonas</taxon>
    </lineage>
</organism>
<feature type="binding site" evidence="12">
    <location>
        <begin position="7"/>
        <end position="10"/>
    </location>
    <ligand>
        <name>ATP</name>
        <dbReference type="ChEBI" id="CHEBI:30616"/>
    </ligand>
</feature>
<evidence type="ECO:0000256" key="6">
    <source>
        <dbReference type="ARBA" id="ARBA00022679"/>
    </source>
</evidence>
<comment type="pathway">
    <text evidence="2 14">Amino-acid biosynthesis; L-methionine biosynthesis via de novo pathway; L-homoserine from L-aspartate: step 1/3.</text>
</comment>
<comment type="pathway">
    <text evidence="1 14">Amino-acid biosynthesis; L-lysine biosynthesis via DAP pathway; (S)-tetrahydrodipicolinate from L-aspartate: step 1/4.</text>
</comment>
<keyword evidence="10" id="KW-0457">Lysine biosynthesis</keyword>
<feature type="binding site" evidence="12">
    <location>
        <position position="78"/>
    </location>
    <ligand>
        <name>substrate</name>
    </ligand>
</feature>
<dbReference type="Pfam" id="PF22468">
    <property type="entry name" value="ACT_9"/>
    <property type="match status" value="1"/>
</dbReference>
<feature type="domain" description="ACT" evidence="15">
    <location>
        <begin position="359"/>
        <end position="422"/>
    </location>
</feature>
<dbReference type="SUPFAM" id="SSF53633">
    <property type="entry name" value="Carbamate kinase-like"/>
    <property type="match status" value="1"/>
</dbReference>
<comment type="pathway">
    <text evidence="3 14">Amino-acid biosynthesis; L-threonine biosynthesis; L-threonine from L-aspartate: step 1/5.</text>
</comment>
<dbReference type="AlphaFoldDB" id="A0A931H2N5"/>
<feature type="binding site" evidence="12">
    <location>
        <begin position="213"/>
        <end position="214"/>
    </location>
    <ligand>
        <name>ATP</name>
        <dbReference type="ChEBI" id="CHEBI:30616"/>
    </ligand>
</feature>
<dbReference type="PANTHER" id="PTHR21499:SF3">
    <property type="entry name" value="ASPARTOKINASE"/>
    <property type="match status" value="1"/>
</dbReference>
<dbReference type="CDD" id="cd04923">
    <property type="entry name" value="ACT_AK-LysC-DapG-like_2"/>
    <property type="match status" value="1"/>
</dbReference>
<evidence type="ECO:0000313" key="16">
    <source>
        <dbReference type="EMBL" id="MBG9387489.1"/>
    </source>
</evidence>